<evidence type="ECO:0000256" key="8">
    <source>
        <dbReference type="SAM" id="MobiDB-lite"/>
    </source>
</evidence>
<dbReference type="AlphaFoldDB" id="A0A2P6VDS2"/>
<evidence type="ECO:0000259" key="10">
    <source>
        <dbReference type="PROSITE" id="PS51184"/>
    </source>
</evidence>
<feature type="transmembrane region" description="Helical" evidence="9">
    <location>
        <begin position="63"/>
        <end position="83"/>
    </location>
</feature>
<dbReference type="InterPro" id="IPR041667">
    <property type="entry name" value="Cupin_8"/>
</dbReference>
<dbReference type="GO" id="GO:0006811">
    <property type="term" value="P:monoatomic ion transport"/>
    <property type="evidence" value="ECO:0007669"/>
    <property type="project" value="UniProtKB-KW"/>
</dbReference>
<dbReference type="InterPro" id="IPR014710">
    <property type="entry name" value="RmlC-like_jellyroll"/>
</dbReference>
<gene>
    <name evidence="11" type="ORF">C2E20_4497</name>
</gene>
<keyword evidence="6" id="KW-0406">Ion transport</keyword>
<dbReference type="SUPFAM" id="SSF51197">
    <property type="entry name" value="Clavaminate synthase-like"/>
    <property type="match status" value="1"/>
</dbReference>
<name>A0A2P6VDS2_9CHLO</name>
<evidence type="ECO:0000256" key="2">
    <source>
        <dbReference type="ARBA" id="ARBA00006801"/>
    </source>
</evidence>
<evidence type="ECO:0000313" key="11">
    <source>
        <dbReference type="EMBL" id="PSC72245.1"/>
    </source>
</evidence>
<reference evidence="11 12" key="1">
    <citation type="journal article" date="2018" name="Plant J.">
        <title>Genome sequences of Chlorella sorokiniana UTEX 1602 and Micractinium conductrix SAG 241.80: implications to maltose excretion by a green alga.</title>
        <authorList>
            <person name="Arriola M.B."/>
            <person name="Velmurugan N."/>
            <person name="Zhang Y."/>
            <person name="Plunkett M.H."/>
            <person name="Hondzo H."/>
            <person name="Barney B.M."/>
        </authorList>
    </citation>
    <scope>NUCLEOTIDE SEQUENCE [LARGE SCALE GENOMIC DNA]</scope>
    <source>
        <strain evidence="11 12">SAG 241.80</strain>
    </source>
</reference>
<dbReference type="Pfam" id="PF13621">
    <property type="entry name" value="Cupin_8"/>
    <property type="match status" value="1"/>
</dbReference>
<evidence type="ECO:0000256" key="3">
    <source>
        <dbReference type="ARBA" id="ARBA00022448"/>
    </source>
</evidence>
<feature type="transmembrane region" description="Helical" evidence="9">
    <location>
        <begin position="95"/>
        <end position="120"/>
    </location>
</feature>
<comment type="subcellular location">
    <subcellularLocation>
        <location evidence="1">Endomembrane system</location>
        <topology evidence="1">Multi-pass membrane protein</topology>
    </subcellularLocation>
</comment>
<evidence type="ECO:0000256" key="1">
    <source>
        <dbReference type="ARBA" id="ARBA00004127"/>
    </source>
</evidence>
<feature type="region of interest" description="Disordered" evidence="8">
    <location>
        <begin position="889"/>
        <end position="914"/>
    </location>
</feature>
<dbReference type="PROSITE" id="PS51184">
    <property type="entry name" value="JMJC"/>
    <property type="match status" value="1"/>
</dbReference>
<dbReference type="InterPro" id="IPR044849">
    <property type="entry name" value="CASTOR/POLLUX/SYM8-like"/>
</dbReference>
<evidence type="ECO:0000256" key="4">
    <source>
        <dbReference type="ARBA" id="ARBA00022692"/>
    </source>
</evidence>
<keyword evidence="3" id="KW-0813">Transport</keyword>
<feature type="domain" description="JmjC" evidence="10">
    <location>
        <begin position="926"/>
        <end position="1090"/>
    </location>
</feature>
<comment type="caution">
    <text evidence="11">The sequence shown here is derived from an EMBL/GenBank/DDBJ whole genome shotgun (WGS) entry which is preliminary data.</text>
</comment>
<dbReference type="PANTHER" id="PTHR31563">
    <property type="entry name" value="ION CHANNEL POLLUX-RELATED"/>
    <property type="match status" value="1"/>
</dbReference>
<dbReference type="EMBL" id="LHPF02000011">
    <property type="protein sequence ID" value="PSC72245.1"/>
    <property type="molecule type" value="Genomic_DNA"/>
</dbReference>
<dbReference type="PANTHER" id="PTHR31563:SF10">
    <property type="entry name" value="ION CHANNEL POLLUX-RELATED"/>
    <property type="match status" value="1"/>
</dbReference>
<sequence>MRLEGASALQPGFWARPAAALQPGRRFKLAGLLQQVLSAHIVVKIVALVLVGAPIIYAAGCLYAAITGTPVALGVFKVYTVVLRAPGARVTEETSFPAALLINVAFLTGVFTFAVLIGIVSEEIKSKLSAVRRGNIPLAISDHALVLNWNRDAPRLLRQMAAHGHGDTRALGRQVVVLAERDKDELDAEVARSLQGSGLPFVTRRGAPHCAKDLETVAAAHAKTVLLLHPDHDDAAEVHKTATLLGLQSCRSHPATALRRQRVVLQNPEVSAAERGTEAAASMHSVSRVLQRALPQAAGMKFIEVNGHRNMARLIAQSAVQPGVSTILGQIAQSAEGAPDFRLIDMQAWRVLQAGGSAGITYQDARRRLANAVVCGYINAADRVTHLNPPDAALLTPADKLIVLSHSGTPQPAPQGSTAAGLDIAALQARLDSAVLPPQTPKSIVVVGWTGPLGDLMAGLCDFAAPGSEVFVVSPHRPSDLPGEDNHWEAEGRSLRWIEGSILQRDAYERAGVASANAVIVGSLQAEDFKSADARMLTSLLMVQDILNSSGGSGSARRPPHVVACIQSPESAATARHILTELARKQVTAELLQPGELVSGMLLQVAHEPALAAALSELIDSAAGSELYLRRPERYGLTPGGQHSFAEVCELARLRGETALGYMGGDGRLRLVPPTASSTEFSRDARVVVLSESGDSTMASDESADTKAPARSKWEQTAHAGKGRVRPRRNQPVSDVPRLTAVAHFDAQHGERENDPRPRYQPQLVGGWVDYVSLDAPQTVYAALNALWAHQPVLLRGVPLAAGLTGRWSHAQLAQAVGGSAQLRVLCSDARRNRFIECDDSKNIYGSLYHVREPETQRLQMSLPDFVQCSSQWRARRLYLRETVMRWQRQPDRQQQQQQQQQQAGDSGTAAERPALEAGSACAAALAADLESNVDWEWLAGLRRAQRFGPVLRVELEVGGSGGLLPAAYDPTDRLVAQVAGRRRVLLLPPGQAFPGLYPYPTHHPYDRYSMVDFEAPDAGLWPKFGGLGGQGRTAILEPGDVLFVPAYWFVHTQLLGPEGAALTFHLHQGTRAPAPDATPLRLSRVLEERVAGVEGLKDVRHWLQVIGHGEEYEWIDLGTVKGYKRCLFCQEVRDDVEGALGGGAWADLLPRMCEGRLVPTPWLNKDFREPLYLTDKPVVLQDTRTDEEKRYPELFRRKLEAEGWAVPKTESTVPIPGVNMPLDGDYRTLGLEGRDAQQ</sequence>
<evidence type="ECO:0000256" key="9">
    <source>
        <dbReference type="SAM" id="Phobius"/>
    </source>
</evidence>
<evidence type="ECO:0000256" key="6">
    <source>
        <dbReference type="ARBA" id="ARBA00023065"/>
    </source>
</evidence>
<dbReference type="Pfam" id="PF06241">
    <property type="entry name" value="Castor_Poll_mid"/>
    <property type="match status" value="1"/>
</dbReference>
<protein>
    <submittedName>
        <fullName evidence="11">Clavaminate synthase</fullName>
    </submittedName>
</protein>
<evidence type="ECO:0000313" key="12">
    <source>
        <dbReference type="Proteomes" id="UP000239649"/>
    </source>
</evidence>
<keyword evidence="7 9" id="KW-0472">Membrane</keyword>
<comment type="similarity">
    <text evidence="2">Belongs to the JARID1 histone demethylase family.</text>
</comment>
<keyword evidence="12" id="KW-1185">Reference proteome</keyword>
<dbReference type="InterPro" id="IPR003347">
    <property type="entry name" value="JmjC_dom"/>
</dbReference>
<feature type="compositionally biased region" description="Low complexity" evidence="8">
    <location>
        <begin position="893"/>
        <end position="903"/>
    </location>
</feature>
<dbReference type="InterPro" id="IPR010420">
    <property type="entry name" value="CASTOR/POLLUX/SYM8_dom"/>
</dbReference>
<dbReference type="Gene3D" id="3.40.50.720">
    <property type="entry name" value="NAD(P)-binding Rossmann-like Domain"/>
    <property type="match status" value="2"/>
</dbReference>
<organism evidence="11 12">
    <name type="scientific">Micractinium conductrix</name>
    <dbReference type="NCBI Taxonomy" id="554055"/>
    <lineage>
        <taxon>Eukaryota</taxon>
        <taxon>Viridiplantae</taxon>
        <taxon>Chlorophyta</taxon>
        <taxon>core chlorophytes</taxon>
        <taxon>Trebouxiophyceae</taxon>
        <taxon>Chlorellales</taxon>
        <taxon>Chlorellaceae</taxon>
        <taxon>Chlorella clade</taxon>
        <taxon>Micractinium</taxon>
    </lineage>
</organism>
<dbReference type="Gene3D" id="2.60.120.10">
    <property type="entry name" value="Jelly Rolls"/>
    <property type="match status" value="1"/>
</dbReference>
<evidence type="ECO:0000256" key="5">
    <source>
        <dbReference type="ARBA" id="ARBA00022989"/>
    </source>
</evidence>
<evidence type="ECO:0000256" key="7">
    <source>
        <dbReference type="ARBA" id="ARBA00023136"/>
    </source>
</evidence>
<keyword evidence="5 9" id="KW-1133">Transmembrane helix</keyword>
<dbReference type="GO" id="GO:0012505">
    <property type="term" value="C:endomembrane system"/>
    <property type="evidence" value="ECO:0007669"/>
    <property type="project" value="UniProtKB-SubCell"/>
</dbReference>
<dbReference type="Proteomes" id="UP000239649">
    <property type="component" value="Unassembled WGS sequence"/>
</dbReference>
<proteinExistence type="inferred from homology"/>
<feature type="transmembrane region" description="Helical" evidence="9">
    <location>
        <begin position="36"/>
        <end position="57"/>
    </location>
</feature>
<dbReference type="OrthoDB" id="47172at2759"/>
<keyword evidence="4 9" id="KW-0812">Transmembrane</keyword>
<feature type="region of interest" description="Disordered" evidence="8">
    <location>
        <begin position="692"/>
        <end position="732"/>
    </location>
</feature>
<accession>A0A2P6VDS2</accession>